<protein>
    <submittedName>
        <fullName evidence="1">Uncharacterized protein</fullName>
    </submittedName>
</protein>
<dbReference type="AlphaFoldDB" id="A0A2S6H8J2"/>
<dbReference type="EMBL" id="PTIY01000001">
    <property type="protein sequence ID" value="PPK73723.1"/>
    <property type="molecule type" value="Genomic_DNA"/>
</dbReference>
<comment type="caution">
    <text evidence="1">The sequence shown here is derived from an EMBL/GenBank/DDBJ whole genome shotgun (WGS) entry which is preliminary data.</text>
</comment>
<accession>A0A2S6H8J2</accession>
<organism evidence="1 2">
    <name type="scientific">Methylobacter tundripaludum</name>
    <dbReference type="NCBI Taxonomy" id="173365"/>
    <lineage>
        <taxon>Bacteria</taxon>
        <taxon>Pseudomonadati</taxon>
        <taxon>Pseudomonadota</taxon>
        <taxon>Gammaproteobacteria</taxon>
        <taxon>Methylococcales</taxon>
        <taxon>Methylococcaceae</taxon>
        <taxon>Methylobacter</taxon>
    </lineage>
</organism>
<sequence>MTTDSWQSIRCEPARIQGVRIKQLSTIPFFVKHQPVMLSKRDAYASAVSGAVLPSNVLVLFDWRNIFDGLATEPKAS</sequence>
<name>A0A2S6H8J2_9GAMM</name>
<evidence type="ECO:0000313" key="2">
    <source>
        <dbReference type="Proteomes" id="UP000238071"/>
    </source>
</evidence>
<evidence type="ECO:0000313" key="1">
    <source>
        <dbReference type="EMBL" id="PPK73723.1"/>
    </source>
</evidence>
<gene>
    <name evidence="1" type="ORF">B0F88_101253</name>
</gene>
<proteinExistence type="predicted"/>
<dbReference type="RefSeq" id="WP_146083294.1">
    <property type="nucleotide sequence ID" value="NZ_PTIY01000001.1"/>
</dbReference>
<keyword evidence="2" id="KW-1185">Reference proteome</keyword>
<dbReference type="Proteomes" id="UP000238071">
    <property type="component" value="Unassembled WGS sequence"/>
</dbReference>
<reference evidence="1 2" key="1">
    <citation type="submission" date="2018-02" db="EMBL/GenBank/DDBJ databases">
        <title>Subsurface microbial communities from deep shales in Ohio and West Virginia, USA.</title>
        <authorList>
            <person name="Wrighton K."/>
        </authorList>
    </citation>
    <scope>NUCLEOTIDE SEQUENCE [LARGE SCALE GENOMIC DNA]</scope>
    <source>
        <strain evidence="1 2">OWC-G53F</strain>
    </source>
</reference>